<dbReference type="Pfam" id="PF25231">
    <property type="entry name" value="DUF7847"/>
    <property type="match status" value="1"/>
</dbReference>
<feature type="transmembrane region" description="Helical" evidence="2">
    <location>
        <begin position="431"/>
        <end position="458"/>
    </location>
</feature>
<feature type="transmembrane region" description="Helical" evidence="2">
    <location>
        <begin position="292"/>
        <end position="322"/>
    </location>
</feature>
<dbReference type="Proteomes" id="UP000429644">
    <property type="component" value="Unassembled WGS sequence"/>
</dbReference>
<reference evidence="4 5" key="1">
    <citation type="submission" date="2019-10" db="EMBL/GenBank/DDBJ databases">
        <title>Georgenia wutianyii sp. nov. and Georgenia yuyongxinii sp. nov. isolated from plateau pika (Ochotona curzoniae) in the Qinghai-Tibet plateau of China.</title>
        <authorList>
            <person name="Tian Z."/>
        </authorList>
    </citation>
    <scope>NUCLEOTIDE SEQUENCE [LARGE SCALE GENOMIC DNA]</scope>
    <source>
        <strain evidence="4 5">JCM 15130</strain>
    </source>
</reference>
<keyword evidence="5" id="KW-1185">Reference proteome</keyword>
<dbReference type="EMBL" id="WHPD01000761">
    <property type="protein sequence ID" value="MPV87717.1"/>
    <property type="molecule type" value="Genomic_DNA"/>
</dbReference>
<proteinExistence type="predicted"/>
<evidence type="ECO:0000256" key="2">
    <source>
        <dbReference type="SAM" id="Phobius"/>
    </source>
</evidence>
<accession>A0A7J9USW7</accession>
<sequence length="478" mass="48787">MSTNEPSPEPRGPEGASPHDPADDGATPASGPAPSTWHGRGPGGPARPWREQPGQPPQYGQYGAYGEQTPQPAPQPPHGASGQQPSAPQYGQYGDQTPQPPQYGQYGAYGQPAPDPRYGAPDPGAQQAQPQYGQYGAYGQQAQPQYGQYGQYGAGFPQAPPAGFGGAAQPGIVPLRPLNVGEILDGAFRSIRANPKVMFGLSLVVMAVLSVIQAIFVGIFVNQAMPFMSSAATPEELAALGVGSSIGYLAASIAVSFASVVLTGLLIISVSQSVLGRVISIHDLWAQAKGQVWRLIGLTVLLGLIGLAVAVVVAVVAVLLIGGVAAAGGSSGGAAVAVLLTLLIVFGAVVLAVFLAVRLGLAAPALMLERSGVGDSLKRSWGLTGGQFWRIFGILALAYIIVGVLNSVLLVPLSVIGALAGPSGALSGTMLVVSSVLSVLISALTTPFLSAVLALVYVDVRMRKEALDVELARAAEAA</sequence>
<evidence type="ECO:0000313" key="4">
    <source>
        <dbReference type="EMBL" id="MPV87717.1"/>
    </source>
</evidence>
<feature type="compositionally biased region" description="Low complexity" evidence="1">
    <location>
        <begin position="57"/>
        <end position="66"/>
    </location>
</feature>
<evidence type="ECO:0000313" key="5">
    <source>
        <dbReference type="Proteomes" id="UP000429644"/>
    </source>
</evidence>
<feature type="compositionally biased region" description="Low complexity" evidence="1">
    <location>
        <begin position="88"/>
        <end position="130"/>
    </location>
</feature>
<keyword evidence="2" id="KW-0472">Membrane</keyword>
<organism evidence="4 5">
    <name type="scientific">Georgenia ruanii</name>
    <dbReference type="NCBI Taxonomy" id="348442"/>
    <lineage>
        <taxon>Bacteria</taxon>
        <taxon>Bacillati</taxon>
        <taxon>Actinomycetota</taxon>
        <taxon>Actinomycetes</taxon>
        <taxon>Micrococcales</taxon>
        <taxon>Bogoriellaceae</taxon>
        <taxon>Georgenia</taxon>
    </lineage>
</organism>
<feature type="transmembrane region" description="Helical" evidence="2">
    <location>
        <begin position="246"/>
        <end position="271"/>
    </location>
</feature>
<feature type="transmembrane region" description="Helical" evidence="2">
    <location>
        <begin position="388"/>
        <end position="411"/>
    </location>
</feature>
<evidence type="ECO:0000259" key="3">
    <source>
        <dbReference type="Pfam" id="PF25231"/>
    </source>
</evidence>
<keyword evidence="2" id="KW-0812">Transmembrane</keyword>
<feature type="domain" description="DUF7847" evidence="3">
    <location>
        <begin position="178"/>
        <end position="459"/>
    </location>
</feature>
<dbReference type="OrthoDB" id="121140at2"/>
<dbReference type="AlphaFoldDB" id="A0A7J9USW7"/>
<dbReference type="InterPro" id="IPR057169">
    <property type="entry name" value="DUF7847"/>
</dbReference>
<evidence type="ECO:0000256" key="1">
    <source>
        <dbReference type="SAM" id="MobiDB-lite"/>
    </source>
</evidence>
<dbReference type="RefSeq" id="WP_152230315.1">
    <property type="nucleotide sequence ID" value="NZ_BAAAOT010000004.1"/>
</dbReference>
<feature type="transmembrane region" description="Helical" evidence="2">
    <location>
        <begin position="334"/>
        <end position="367"/>
    </location>
</feature>
<comment type="caution">
    <text evidence="4">The sequence shown here is derived from an EMBL/GenBank/DDBJ whole genome shotgun (WGS) entry which is preliminary data.</text>
</comment>
<gene>
    <name evidence="4" type="ORF">GB882_03495</name>
</gene>
<keyword evidence="2" id="KW-1133">Transmembrane helix</keyword>
<feature type="region of interest" description="Disordered" evidence="1">
    <location>
        <begin position="1"/>
        <end position="130"/>
    </location>
</feature>
<feature type="non-terminal residue" evidence="4">
    <location>
        <position position="1"/>
    </location>
</feature>
<protein>
    <recommendedName>
        <fullName evidence="3">DUF7847 domain-containing protein</fullName>
    </recommendedName>
</protein>
<name>A0A7J9USW7_9MICO</name>
<feature type="transmembrane region" description="Helical" evidence="2">
    <location>
        <begin position="197"/>
        <end position="221"/>
    </location>
</feature>